<protein>
    <recommendedName>
        <fullName evidence="3">Regulatory protein</fullName>
    </recommendedName>
</protein>
<evidence type="ECO:0000313" key="2">
    <source>
        <dbReference type="Proteomes" id="UP000442990"/>
    </source>
</evidence>
<proteinExistence type="predicted"/>
<sequence length="109" mass="11387">MPSFKIDVSTAVVFVATAPEPKVKNFATGERAVNQEGKAMSTVGLLVSDEGEGNLLKVSIPENGYPEGLAPGMPVQVIGLKAKDWENVFKGEKRSGIAFSAIAITPLGA</sequence>
<dbReference type="RefSeq" id="WP_151471436.1">
    <property type="nucleotide sequence ID" value="NZ_WBKG01000021.1"/>
</dbReference>
<accession>A0A7J5DBF0</accession>
<dbReference type="AlphaFoldDB" id="A0A7J5DBF0"/>
<name>A0A7J5DBF0_9ACTN</name>
<keyword evidence="2" id="KW-1185">Reference proteome</keyword>
<gene>
    <name evidence="1" type="ORF">F8144_23850</name>
</gene>
<dbReference type="Proteomes" id="UP000442990">
    <property type="component" value="Unassembled WGS sequence"/>
</dbReference>
<dbReference type="EMBL" id="WBKG01000021">
    <property type="protein sequence ID" value="KAB1986148.1"/>
    <property type="molecule type" value="Genomic_DNA"/>
</dbReference>
<evidence type="ECO:0008006" key="3">
    <source>
        <dbReference type="Google" id="ProtNLM"/>
    </source>
</evidence>
<comment type="caution">
    <text evidence="1">The sequence shown here is derived from an EMBL/GenBank/DDBJ whole genome shotgun (WGS) entry which is preliminary data.</text>
</comment>
<evidence type="ECO:0000313" key="1">
    <source>
        <dbReference type="EMBL" id="KAB1986148.1"/>
    </source>
</evidence>
<reference evidence="1 2" key="1">
    <citation type="submission" date="2019-09" db="EMBL/GenBank/DDBJ databases">
        <title>Isolation and identification of active actinomycetes.</title>
        <authorList>
            <person name="Yu Z."/>
            <person name="Han C."/>
            <person name="Yu B."/>
        </authorList>
    </citation>
    <scope>NUCLEOTIDE SEQUENCE [LARGE SCALE GENOMIC DNA]</scope>
    <source>
        <strain evidence="1 2">NEAU-H2</strain>
    </source>
</reference>
<organism evidence="1 2">
    <name type="scientific">Streptomyces triticiradicis</name>
    <dbReference type="NCBI Taxonomy" id="2651189"/>
    <lineage>
        <taxon>Bacteria</taxon>
        <taxon>Bacillati</taxon>
        <taxon>Actinomycetota</taxon>
        <taxon>Actinomycetes</taxon>
        <taxon>Kitasatosporales</taxon>
        <taxon>Streptomycetaceae</taxon>
        <taxon>Streptomyces</taxon>
    </lineage>
</organism>